<evidence type="ECO:0000313" key="2">
    <source>
        <dbReference type="Proteomes" id="UP000754750"/>
    </source>
</evidence>
<dbReference type="Proteomes" id="UP000754750">
    <property type="component" value="Unassembled WGS sequence"/>
</dbReference>
<dbReference type="SUPFAM" id="SSF46785">
    <property type="entry name" value="Winged helix' DNA-binding domain"/>
    <property type="match status" value="1"/>
</dbReference>
<dbReference type="RefSeq" id="WP_154653120.1">
    <property type="nucleotide sequence ID" value="NZ_SVNY01000001.1"/>
</dbReference>
<proteinExistence type="predicted"/>
<name>A0A928KP83_9FIRM</name>
<dbReference type="AlphaFoldDB" id="A0A928KP83"/>
<evidence type="ECO:0008006" key="3">
    <source>
        <dbReference type="Google" id="ProtNLM"/>
    </source>
</evidence>
<reference evidence="1" key="1">
    <citation type="submission" date="2019-04" db="EMBL/GenBank/DDBJ databases">
        <title>Evolution of Biomass-Degrading Anaerobic Consortia Revealed by Metagenomics.</title>
        <authorList>
            <person name="Peng X."/>
        </authorList>
    </citation>
    <scope>NUCLEOTIDE SEQUENCE</scope>
    <source>
        <strain evidence="1">SIG551</strain>
    </source>
</reference>
<gene>
    <name evidence="1" type="ORF">E7512_01410</name>
</gene>
<organism evidence="1 2">
    <name type="scientific">Faecalispora sporosphaeroides</name>
    <dbReference type="NCBI Taxonomy" id="1549"/>
    <lineage>
        <taxon>Bacteria</taxon>
        <taxon>Bacillati</taxon>
        <taxon>Bacillota</taxon>
        <taxon>Clostridia</taxon>
        <taxon>Eubacteriales</taxon>
        <taxon>Oscillospiraceae</taxon>
        <taxon>Faecalispora</taxon>
    </lineage>
</organism>
<comment type="caution">
    <text evidence="1">The sequence shown here is derived from an EMBL/GenBank/DDBJ whole genome shotgun (WGS) entry which is preliminary data.</text>
</comment>
<sequence length="440" mass="51002">MLSLITVSIISPRVSMAAIDDVIEKQDFGCIFLKYVYDRQEDIQEIYLHCKDKCDAICFSGEIGYHYAINHISDLTIPCTFVFYNETHILSLLLNFLIQHPNIPLNRVYIDFLTPGNQYMNLRKHLPAEQMPYCYDQIEYNYARMLQQPKELYEQGKIDYILTRCTNNLDAIRALGIPYQHFLPTEEMISDAIRDAINQQKLSLGEETYQIIILIKVILPEGATEHDKEYYNVTLYKQLVDFRRCNEFDFSIESSQERFKLHTQRTLERDKLHLSKDLVTYLIHNSTFHFRLGVGIGDSMDSARYSAEVALHEAVKFGKNDGFLVEDGEDPILTGPLSSPTTLSYSYSNYRVQSYSQQSGIDERNLLRIMGIFEMDPDSVITSSNLSSWLNITVRSCNRILSQLLDSGLIEEIDSAKKEGRGRPVRQYRFCTENCQKTFY</sequence>
<protein>
    <recommendedName>
        <fullName evidence="3">Transcriptional regulator</fullName>
    </recommendedName>
</protein>
<dbReference type="InterPro" id="IPR036390">
    <property type="entry name" value="WH_DNA-bd_sf"/>
</dbReference>
<evidence type="ECO:0000313" key="1">
    <source>
        <dbReference type="EMBL" id="MBE6832237.1"/>
    </source>
</evidence>
<accession>A0A928KP83</accession>
<dbReference type="EMBL" id="SVNY01000001">
    <property type="protein sequence ID" value="MBE6832237.1"/>
    <property type="molecule type" value="Genomic_DNA"/>
</dbReference>